<name>A0A0F9EP66_9ZZZZ</name>
<evidence type="ECO:0000313" key="1">
    <source>
        <dbReference type="EMBL" id="KKL25668.1"/>
    </source>
</evidence>
<gene>
    <name evidence="1" type="ORF">LCGC14_2403010</name>
</gene>
<comment type="caution">
    <text evidence="1">The sequence shown here is derived from an EMBL/GenBank/DDBJ whole genome shotgun (WGS) entry which is preliminary data.</text>
</comment>
<sequence length="68" mass="7429">MADPTASAMVTALRTAMEKSPGVSEIMVDGSKVIVDYRQLEFWERKAAMEASPSTRPIVSSINLNQVD</sequence>
<proteinExistence type="predicted"/>
<reference evidence="1" key="1">
    <citation type="journal article" date="2015" name="Nature">
        <title>Complex archaea that bridge the gap between prokaryotes and eukaryotes.</title>
        <authorList>
            <person name="Spang A."/>
            <person name="Saw J.H."/>
            <person name="Jorgensen S.L."/>
            <person name="Zaremba-Niedzwiedzka K."/>
            <person name="Martijn J."/>
            <person name="Lind A.E."/>
            <person name="van Eijk R."/>
            <person name="Schleper C."/>
            <person name="Guy L."/>
            <person name="Ettema T.J."/>
        </authorList>
    </citation>
    <scope>NUCLEOTIDE SEQUENCE</scope>
</reference>
<dbReference type="EMBL" id="LAZR01036131">
    <property type="protein sequence ID" value="KKL25668.1"/>
    <property type="molecule type" value="Genomic_DNA"/>
</dbReference>
<organism evidence="1">
    <name type="scientific">marine sediment metagenome</name>
    <dbReference type="NCBI Taxonomy" id="412755"/>
    <lineage>
        <taxon>unclassified sequences</taxon>
        <taxon>metagenomes</taxon>
        <taxon>ecological metagenomes</taxon>
    </lineage>
</organism>
<dbReference type="AlphaFoldDB" id="A0A0F9EP66"/>
<accession>A0A0F9EP66</accession>
<protein>
    <submittedName>
        <fullName evidence="1">Uncharacterized protein</fullName>
    </submittedName>
</protein>